<accession>A1RU52</accession>
<evidence type="ECO:0000256" key="3">
    <source>
        <dbReference type="ARBA" id="ARBA00022989"/>
    </source>
</evidence>
<evidence type="ECO:0000256" key="1">
    <source>
        <dbReference type="ARBA" id="ARBA00004141"/>
    </source>
</evidence>
<dbReference type="AlphaFoldDB" id="A1RU52"/>
<dbReference type="GO" id="GO:0140359">
    <property type="term" value="F:ABC-type transporter activity"/>
    <property type="evidence" value="ECO:0007669"/>
    <property type="project" value="InterPro"/>
</dbReference>
<feature type="transmembrane region" description="Helical" evidence="5">
    <location>
        <begin position="251"/>
        <end position="273"/>
    </location>
</feature>
<evidence type="ECO:0000256" key="5">
    <source>
        <dbReference type="SAM" id="Phobius"/>
    </source>
</evidence>
<dbReference type="PANTHER" id="PTHR43471:SF1">
    <property type="entry name" value="ABC TRANSPORTER PERMEASE PROTEIN NOSY-RELATED"/>
    <property type="match status" value="1"/>
</dbReference>
<keyword evidence="2 5" id="KW-0812">Transmembrane</keyword>
<keyword evidence="8" id="KW-1185">Reference proteome</keyword>
<dbReference type="Proteomes" id="UP000002595">
    <property type="component" value="Chromosome"/>
</dbReference>
<keyword evidence="3 5" id="KW-1133">Transmembrane helix</keyword>
<evidence type="ECO:0000313" key="7">
    <source>
        <dbReference type="EMBL" id="ABL88484.1"/>
    </source>
</evidence>
<organism evidence="7 8">
    <name type="scientific">Pyrobaculum islandicum (strain DSM 4184 / JCM 9189 / GEO3)</name>
    <dbReference type="NCBI Taxonomy" id="384616"/>
    <lineage>
        <taxon>Archaea</taxon>
        <taxon>Thermoproteota</taxon>
        <taxon>Thermoprotei</taxon>
        <taxon>Thermoproteales</taxon>
        <taxon>Thermoproteaceae</taxon>
        <taxon>Pyrobaculum</taxon>
    </lineage>
</organism>
<gene>
    <name evidence="7" type="ordered locus">Pisl_1321</name>
</gene>
<feature type="transmembrane region" description="Helical" evidence="5">
    <location>
        <begin position="9"/>
        <end position="32"/>
    </location>
</feature>
<dbReference type="InterPro" id="IPR013525">
    <property type="entry name" value="ABC2_TM"/>
</dbReference>
<feature type="transmembrane region" description="Helical" evidence="5">
    <location>
        <begin position="152"/>
        <end position="179"/>
    </location>
</feature>
<sequence>MREILTSRYFLLSLLGGFVALVFVGVLMGVSIRGAAAAQKFAVVVNETNDLGHRYVEKLKALGGVVYSEFTPALLEKYSYVVIVPRNFTFPARLEVYRRYGGFLSLAAPAVLRTAAEELAREAGVPPTLVNVTLRLYFDGAWLGEAEAGALLSLYMASFVITLMVPLLVAATAAIAVGVEKEKRTLELILATPATPSALVLSKLVSSILLMLIQFAVFMVGYGVYFANLAYLPEVSQPREIPHLSLPTGTLALSALSILAISVLVVAVSFALASRAEDIKTAQSVATMVVFFFAAPAVVVFFAPTDWLKLDPLLHPLYIAVASLFGKWSEMYLLLAIDWALAAVALYVVSKVVTAEYLVTSRWRR</sequence>
<dbReference type="EMBL" id="CP000504">
    <property type="protein sequence ID" value="ABL88484.1"/>
    <property type="molecule type" value="Genomic_DNA"/>
</dbReference>
<evidence type="ECO:0000259" key="6">
    <source>
        <dbReference type="Pfam" id="PF12698"/>
    </source>
</evidence>
<feature type="transmembrane region" description="Helical" evidence="5">
    <location>
        <begin position="332"/>
        <end position="359"/>
    </location>
</feature>
<dbReference type="eggNOG" id="arCOG01462">
    <property type="taxonomic scope" value="Archaea"/>
</dbReference>
<proteinExistence type="predicted"/>
<dbReference type="GO" id="GO:0016020">
    <property type="term" value="C:membrane"/>
    <property type="evidence" value="ECO:0007669"/>
    <property type="project" value="UniProtKB-SubCell"/>
</dbReference>
<keyword evidence="4 5" id="KW-0472">Membrane</keyword>
<name>A1RU52_PYRIL</name>
<evidence type="ECO:0000256" key="2">
    <source>
        <dbReference type="ARBA" id="ARBA00022692"/>
    </source>
</evidence>
<dbReference type="Pfam" id="PF12698">
    <property type="entry name" value="ABC2_membrane_3"/>
    <property type="match status" value="1"/>
</dbReference>
<dbReference type="STRING" id="384616.Pisl_1321"/>
<dbReference type="KEGG" id="pis:Pisl_1321"/>
<dbReference type="PANTHER" id="PTHR43471">
    <property type="entry name" value="ABC TRANSPORTER PERMEASE"/>
    <property type="match status" value="1"/>
</dbReference>
<protein>
    <submittedName>
        <fullName evidence="7">ABC-2 type transporter</fullName>
    </submittedName>
</protein>
<feature type="transmembrane region" description="Helical" evidence="5">
    <location>
        <begin position="208"/>
        <end position="231"/>
    </location>
</feature>
<evidence type="ECO:0000256" key="4">
    <source>
        <dbReference type="ARBA" id="ARBA00023136"/>
    </source>
</evidence>
<comment type="subcellular location">
    <subcellularLocation>
        <location evidence="1">Membrane</location>
        <topology evidence="1">Multi-pass membrane protein</topology>
    </subcellularLocation>
</comment>
<dbReference type="HOGENOM" id="CLU_728855_0_0_2"/>
<feature type="transmembrane region" description="Helical" evidence="5">
    <location>
        <begin position="285"/>
        <end position="303"/>
    </location>
</feature>
<dbReference type="OrthoDB" id="29156at2157"/>
<evidence type="ECO:0000313" key="8">
    <source>
        <dbReference type="Proteomes" id="UP000002595"/>
    </source>
</evidence>
<feature type="domain" description="ABC-2 type transporter transmembrane" evidence="6">
    <location>
        <begin position="10"/>
        <end position="346"/>
    </location>
</feature>
<reference evidence="7" key="1">
    <citation type="submission" date="2006-12" db="EMBL/GenBank/DDBJ databases">
        <title>Complete sequence of Pyrobaculum islandicum DSM 4184.</title>
        <authorList>
            <person name="Copeland A."/>
            <person name="Lucas S."/>
            <person name="Lapidus A."/>
            <person name="Barry K."/>
            <person name="Detter J.C."/>
            <person name="Glavina del Rio T."/>
            <person name="Dalin E."/>
            <person name="Tice H."/>
            <person name="Pitluck S."/>
            <person name="Meincke L."/>
            <person name="Brettin T."/>
            <person name="Bruce D."/>
            <person name="Han C."/>
            <person name="Tapia R."/>
            <person name="Gilna P."/>
            <person name="Schmutz J."/>
            <person name="Larimer F."/>
            <person name="Land M."/>
            <person name="Hauser L."/>
            <person name="Kyrpides N."/>
            <person name="Mikhailova N."/>
            <person name="Cozen A.E."/>
            <person name="Fitz-Gibbon S.T."/>
            <person name="House C.H."/>
            <person name="Saltikov C."/>
            <person name="Lowe T."/>
            <person name="Richardson P."/>
        </authorList>
    </citation>
    <scope>NUCLEOTIDE SEQUENCE [LARGE SCALE GENOMIC DNA]</scope>
    <source>
        <strain evidence="7">DSM 4184</strain>
    </source>
</reference>